<feature type="domain" description="Calcineurin-like phosphoesterase" evidence="2">
    <location>
        <begin position="27"/>
        <end position="238"/>
    </location>
</feature>
<dbReference type="PROSITE" id="PS51257">
    <property type="entry name" value="PROKAR_LIPOPROTEIN"/>
    <property type="match status" value="1"/>
</dbReference>
<dbReference type="GO" id="GO:0046872">
    <property type="term" value="F:metal ion binding"/>
    <property type="evidence" value="ECO:0007669"/>
    <property type="project" value="InterPro"/>
</dbReference>
<dbReference type="PRINTS" id="PR01607">
    <property type="entry name" value="APYRASEFAMLY"/>
</dbReference>
<dbReference type="InterPro" id="IPR004843">
    <property type="entry name" value="Calcineurin-like_PHP"/>
</dbReference>
<dbReference type="GO" id="GO:0016788">
    <property type="term" value="F:hydrolase activity, acting on ester bonds"/>
    <property type="evidence" value="ECO:0007669"/>
    <property type="project" value="InterPro"/>
</dbReference>
<dbReference type="PANTHER" id="PTHR11575">
    <property type="entry name" value="5'-NUCLEOTIDASE-RELATED"/>
    <property type="match status" value="1"/>
</dbReference>
<dbReference type="PANTHER" id="PTHR11575:SF24">
    <property type="entry name" value="5'-NUCLEOTIDASE"/>
    <property type="match status" value="1"/>
</dbReference>
<reference evidence="3 4" key="1">
    <citation type="submission" date="2014-08" db="EMBL/GenBank/DDBJ databases">
        <authorList>
            <person name="Wibberg D."/>
        </authorList>
    </citation>
    <scope>NUCLEOTIDE SEQUENCE [LARGE SCALE GENOMIC DNA]</scope>
    <source>
        <strain evidence="4">ING2-E5B</strain>
    </source>
</reference>
<dbReference type="AlphaFoldDB" id="A0A098C0N0"/>
<organism evidence="3 4">
    <name type="scientific">Fermentimonas caenicola</name>
    <dbReference type="NCBI Taxonomy" id="1562970"/>
    <lineage>
        <taxon>Bacteria</taxon>
        <taxon>Pseudomonadati</taxon>
        <taxon>Bacteroidota</taxon>
        <taxon>Bacteroidia</taxon>
        <taxon>Bacteroidales</taxon>
        <taxon>Dysgonomonadaceae</taxon>
        <taxon>Fermentimonas</taxon>
    </lineage>
</organism>
<dbReference type="SUPFAM" id="SSF56300">
    <property type="entry name" value="Metallo-dependent phosphatases"/>
    <property type="match status" value="1"/>
</dbReference>
<dbReference type="Pfam" id="PF00149">
    <property type="entry name" value="Metallophos"/>
    <property type="match status" value="1"/>
</dbReference>
<dbReference type="InterPro" id="IPR006146">
    <property type="entry name" value="5'-Nucleotdase_CS"/>
</dbReference>
<dbReference type="PROSITE" id="PS00785">
    <property type="entry name" value="5_NUCLEOTIDASE_1"/>
    <property type="match status" value="1"/>
</dbReference>
<dbReference type="GO" id="GO:0009166">
    <property type="term" value="P:nucleotide catabolic process"/>
    <property type="evidence" value="ECO:0007669"/>
    <property type="project" value="InterPro"/>
</dbReference>
<dbReference type="HOGENOM" id="CLU_005854_0_1_10"/>
<protein>
    <recommendedName>
        <fullName evidence="2">Calcineurin-like phosphoesterase domain-containing protein</fullName>
    </recommendedName>
</protein>
<evidence type="ECO:0000256" key="1">
    <source>
        <dbReference type="ARBA" id="ARBA00006654"/>
    </source>
</evidence>
<sequence>MKTNIQYYIICLLLTISCNAYSQKNLVILHTNDTHSRIEPLPKTDRTSPGKSGVVRRAELIDQIRKENKNVLLFDAGDFLQGTPYFNLFKGEVEVKAMNLMGYDAATLGNHEFDYGLEILEKVVREANFPIVSSNYDFSQTALKNLIKPFIILKKDGVRIGVIGINIQPRGLIAAGNYEGMKFLDPVKTANEMAELLTTKYKCDMIVCLSHLGYNADLNLAESTRGIDLIVGGHSHTYMKEPAIRKNLDNKEVTIFQTNGRGVYVGRLDIELKKVKGNKR</sequence>
<dbReference type="OrthoDB" id="9801679at2"/>
<evidence type="ECO:0000259" key="2">
    <source>
        <dbReference type="Pfam" id="PF00149"/>
    </source>
</evidence>
<dbReference type="PROSITE" id="PS00786">
    <property type="entry name" value="5_NUCLEOTIDASE_2"/>
    <property type="match status" value="1"/>
</dbReference>
<dbReference type="InterPro" id="IPR029052">
    <property type="entry name" value="Metallo-depent_PP-like"/>
</dbReference>
<evidence type="ECO:0000313" key="3">
    <source>
        <dbReference type="EMBL" id="CEA16484.1"/>
    </source>
</evidence>
<dbReference type="InterPro" id="IPR006179">
    <property type="entry name" value="5_nucleotidase/apyrase"/>
</dbReference>
<dbReference type="KEGG" id="pbt:ING2E5B_1738"/>
<dbReference type="Proteomes" id="UP000032417">
    <property type="component" value="Chromosome 1"/>
</dbReference>
<keyword evidence="4" id="KW-1185">Reference proteome</keyword>
<accession>A0A098C0N0</accession>
<proteinExistence type="inferred from homology"/>
<evidence type="ECO:0000313" key="4">
    <source>
        <dbReference type="Proteomes" id="UP000032417"/>
    </source>
</evidence>
<dbReference type="Gene3D" id="3.60.21.10">
    <property type="match status" value="1"/>
</dbReference>
<gene>
    <name evidence="3" type="ORF">ING2E5B_1738</name>
</gene>
<comment type="similarity">
    <text evidence="1">Belongs to the 5'-nucleotidase family.</text>
</comment>
<dbReference type="EMBL" id="LN515532">
    <property type="protein sequence ID" value="CEA16484.1"/>
    <property type="molecule type" value="Genomic_DNA"/>
</dbReference>
<dbReference type="GO" id="GO:0000166">
    <property type="term" value="F:nucleotide binding"/>
    <property type="evidence" value="ECO:0007669"/>
    <property type="project" value="InterPro"/>
</dbReference>
<dbReference type="PATRIC" id="fig|1562970.3.peg.1725"/>
<name>A0A098C0N0_9BACT</name>
<dbReference type="STRING" id="1562970.ING2E5B_1738"/>